<evidence type="ECO:0000313" key="1">
    <source>
        <dbReference type="EMBL" id="RKF42582.1"/>
    </source>
</evidence>
<proteinExistence type="predicted"/>
<reference evidence="1 2" key="1">
    <citation type="submission" date="2016-07" db="EMBL/GenBank/DDBJ databases">
        <title>Genome analysis of Sphingobacterium siyangense T12B17.</title>
        <authorList>
            <person name="Xu D."/>
            <person name="Su Y."/>
            <person name="Zheng S."/>
        </authorList>
    </citation>
    <scope>NUCLEOTIDE SEQUENCE [LARGE SCALE GENOMIC DNA]</scope>
    <source>
        <strain evidence="1 2">T12B17</strain>
    </source>
</reference>
<accession>A0A420GBQ9</accession>
<sequence>MKILKPAVPFCYFRASKFLSTTWRLYKSKILQIMKKMLFILVMLISTAVIFHAKAQTKNNSNYDFFDTVVNNHNQIFPASGIPSAVEMVLKYCKVVDFNFYDLQIKWQNKADGSFHDFDKKELYGITFSQKFNLPRDESFPMDSLFQAIENELKSGKKVIIALQVEIGWSIFVVYKQTPDGEFVSYSKHGSHTTIFRNTKEIVKKSKGTEIMTYSIVPHL</sequence>
<dbReference type="AlphaFoldDB" id="A0A420GBQ9"/>
<evidence type="ECO:0008006" key="3">
    <source>
        <dbReference type="Google" id="ProtNLM"/>
    </source>
</evidence>
<gene>
    <name evidence="1" type="ORF">BCY89_03685</name>
</gene>
<evidence type="ECO:0000313" key="2">
    <source>
        <dbReference type="Proteomes" id="UP000286402"/>
    </source>
</evidence>
<dbReference type="Proteomes" id="UP000286402">
    <property type="component" value="Unassembled WGS sequence"/>
</dbReference>
<protein>
    <recommendedName>
        <fullName evidence="3">Peptidase C39-like domain-containing protein</fullName>
    </recommendedName>
</protein>
<name>A0A420GBQ9_9SPHI</name>
<keyword evidence="2" id="KW-1185">Reference proteome</keyword>
<comment type="caution">
    <text evidence="1">The sequence shown here is derived from an EMBL/GenBank/DDBJ whole genome shotgun (WGS) entry which is preliminary data.</text>
</comment>
<dbReference type="EMBL" id="MCAQ01000001">
    <property type="protein sequence ID" value="RKF42582.1"/>
    <property type="molecule type" value="Genomic_DNA"/>
</dbReference>
<organism evidence="1 2">
    <name type="scientific">Sphingobacterium siyangense</name>
    <dbReference type="NCBI Taxonomy" id="459529"/>
    <lineage>
        <taxon>Bacteria</taxon>
        <taxon>Pseudomonadati</taxon>
        <taxon>Bacteroidota</taxon>
        <taxon>Sphingobacteriia</taxon>
        <taxon>Sphingobacteriales</taxon>
        <taxon>Sphingobacteriaceae</taxon>
        <taxon>Sphingobacterium</taxon>
    </lineage>
</organism>